<name>A0ABY4RQ45_9BACL</name>
<dbReference type="PROSITE" id="PS51272">
    <property type="entry name" value="SLH"/>
    <property type="match status" value="1"/>
</dbReference>
<feature type="signal peptide" evidence="1">
    <location>
        <begin position="1"/>
        <end position="26"/>
    </location>
</feature>
<organism evidence="3 4">
    <name type="scientific">Paenibacillus konkukensis</name>
    <dbReference type="NCBI Taxonomy" id="2020716"/>
    <lineage>
        <taxon>Bacteria</taxon>
        <taxon>Bacillati</taxon>
        <taxon>Bacillota</taxon>
        <taxon>Bacilli</taxon>
        <taxon>Bacillales</taxon>
        <taxon>Paenibacillaceae</taxon>
        <taxon>Paenibacillus</taxon>
    </lineage>
</organism>
<proteinExistence type="predicted"/>
<dbReference type="EMBL" id="CP027059">
    <property type="protein sequence ID" value="UQZ84616.1"/>
    <property type="molecule type" value="Genomic_DNA"/>
</dbReference>
<dbReference type="InterPro" id="IPR001119">
    <property type="entry name" value="SLH_dom"/>
</dbReference>
<evidence type="ECO:0000256" key="1">
    <source>
        <dbReference type="SAM" id="SignalP"/>
    </source>
</evidence>
<reference evidence="3" key="2">
    <citation type="journal article" date="2021" name="J Anim Sci Technol">
        <title>Complete genome sequence of Paenibacillus konkukensis sp. nov. SK3146 as a potential probiotic strain.</title>
        <authorList>
            <person name="Jung H.I."/>
            <person name="Park S."/>
            <person name="Niu K.M."/>
            <person name="Lee S.W."/>
            <person name="Kothari D."/>
            <person name="Yi K.J."/>
            <person name="Kim S.K."/>
        </authorList>
    </citation>
    <scope>NUCLEOTIDE SEQUENCE</scope>
    <source>
        <strain evidence="3">SK3146</strain>
    </source>
</reference>
<protein>
    <recommendedName>
        <fullName evidence="2">SLH domain-containing protein</fullName>
    </recommendedName>
</protein>
<evidence type="ECO:0000259" key="2">
    <source>
        <dbReference type="PROSITE" id="PS51272"/>
    </source>
</evidence>
<evidence type="ECO:0000313" key="4">
    <source>
        <dbReference type="Proteomes" id="UP001057134"/>
    </source>
</evidence>
<gene>
    <name evidence="3" type="ORF">SK3146_03871</name>
</gene>
<dbReference type="RefSeq" id="WP_249860364.1">
    <property type="nucleotide sequence ID" value="NZ_CP027059.1"/>
</dbReference>
<dbReference type="Pfam" id="PF00395">
    <property type="entry name" value="SLH"/>
    <property type="match status" value="1"/>
</dbReference>
<evidence type="ECO:0000313" key="3">
    <source>
        <dbReference type="EMBL" id="UQZ84616.1"/>
    </source>
</evidence>
<feature type="domain" description="SLH" evidence="2">
    <location>
        <begin position="27"/>
        <end position="90"/>
    </location>
</feature>
<dbReference type="Proteomes" id="UP001057134">
    <property type="component" value="Chromosome"/>
</dbReference>
<sequence>MKKYRKQMLVVLLGGSLLSSLGTTYASGVVFNDVPNNFWGYKNIQWAIDNKVVDGYPDGTFKPNQDVHQDEFLAMLIRTFQPSDFVKADDAANWADSYLSYAKKMGWRIVPSDQVFSRGNVAQYLANATGKNYGIDDSIQYLLDLGIANGKTEKSIEGFHKNDSLTRAESVTFIERFKAKYTKLQKSPVTEEKFDRNDTQLFYRNSQYDFSLRLPKSWENKYEVVEESYDTGHNINFVNKATKYGILFTISVWSKEYWDKNESVIRGQIPVIKLGENGVHVYLFHKPTDVQYDPSDEAAKQDYEFMLEDIKGISTTFVINLNFESTIV</sequence>
<feature type="chain" id="PRO_5047233331" description="SLH domain-containing protein" evidence="1">
    <location>
        <begin position="27"/>
        <end position="328"/>
    </location>
</feature>
<keyword evidence="4" id="KW-1185">Reference proteome</keyword>
<reference evidence="3" key="1">
    <citation type="submission" date="2018-02" db="EMBL/GenBank/DDBJ databases">
        <authorList>
            <person name="Kim S.-K."/>
            <person name="Jung H.-I."/>
            <person name="Lee S.-W."/>
        </authorList>
    </citation>
    <scope>NUCLEOTIDE SEQUENCE</scope>
    <source>
        <strain evidence="3">SK3146</strain>
    </source>
</reference>
<keyword evidence="1" id="KW-0732">Signal</keyword>
<accession>A0ABY4RQ45</accession>